<dbReference type="EMBL" id="CP102453">
    <property type="protein sequence ID" value="UUX34255.1"/>
    <property type="molecule type" value="Genomic_DNA"/>
</dbReference>
<evidence type="ECO:0000256" key="2">
    <source>
        <dbReference type="ARBA" id="ARBA00009441"/>
    </source>
</evidence>
<dbReference type="Gene3D" id="3.40.50.300">
    <property type="entry name" value="P-loop containing nucleotide triphosphate hydrolases"/>
    <property type="match status" value="2"/>
</dbReference>
<sequence>MLSSLTIQNFAIIDAISIDFTEGMTVLSGETGAGKSIIIDALGILIGGRGSTDLIRLGSDKLVVEGLFQINNPTHIMDLFDQYGLDWDEADESLIIRREINQNGKNTIRINGQLSNVTLLKEIGKYLVDIHGQNEHQTLLDKSQHLNLLDEFGENNYGPLLNEYQNAFKTYTAIRQAFIAAQKNETDNVQRLNFLEFQINEIEQYQLVAQEDEALEALSQKLQKSKEIEQTLASINYLFSESDLSLLDQLNQIIGSLADIKHDNGRLEANYQRLESLLIDLEDIAQEIALESSDNIDDQSLDEVESRLGQLSQIKRKYNMTISEILTYYDEISEEVYQIRHRDQYLKTIETELTQAYKVCFDLAEQLHNERQAMASEMTQAIEAELAALYMKNSRFKVDFTQVETDKSLAQILDNNWLKLSETGLDLIEFFVKTNVGEEFKPLIRVASGGELSRYMLALKAVFSQHQDSKTMVFDEIDTGVSGRVAQAIAEKIYSMSYYHQVLCITHLPQVAAIANQQLYIKKEVDNERTYTKVSTLDESERSEVIAQMMSGKVITQASLKLAKELLSELQNK</sequence>
<evidence type="ECO:0000256" key="10">
    <source>
        <dbReference type="SAM" id="Coils"/>
    </source>
</evidence>
<dbReference type="NCBIfam" id="TIGR00634">
    <property type="entry name" value="recN"/>
    <property type="match status" value="1"/>
</dbReference>
<gene>
    <name evidence="12" type="primary">recN</name>
    <name evidence="12" type="ORF">NRE15_00875</name>
</gene>
<dbReference type="SUPFAM" id="SSF52540">
    <property type="entry name" value="P-loop containing nucleoside triphosphate hydrolases"/>
    <property type="match status" value="2"/>
</dbReference>
<keyword evidence="5 9" id="KW-0227">DNA damage</keyword>
<evidence type="ECO:0000256" key="4">
    <source>
        <dbReference type="ARBA" id="ARBA00022741"/>
    </source>
</evidence>
<feature type="domain" description="RecF/RecN/SMC N-terminal" evidence="11">
    <location>
        <begin position="1"/>
        <end position="524"/>
    </location>
</feature>
<keyword evidence="10" id="KW-0175">Coiled coil</keyword>
<reference evidence="12 13" key="1">
    <citation type="submission" date="2022-08" db="EMBL/GenBank/DDBJ databases">
        <title>Aerococcaceae sp. nov isolated from spoiled eye mask.</title>
        <authorList>
            <person name="Zhou G."/>
            <person name="Xie X.-B."/>
            <person name="Shi Q.-S."/>
            <person name="Wang Y.-S."/>
            <person name="Wen X."/>
            <person name="Peng H."/>
            <person name="Yang X.-J."/>
            <person name="Tao H.-B."/>
            <person name="Huang X.-M."/>
        </authorList>
    </citation>
    <scope>NUCLEOTIDE SEQUENCE [LARGE SCALE GENOMIC DNA]</scope>
    <source>
        <strain evidence="13">DM20194951</strain>
    </source>
</reference>
<proteinExistence type="inferred from homology"/>
<comment type="similarity">
    <text evidence="2 9">Belongs to the RecN family.</text>
</comment>
<name>A0ABY5P6M1_9LACT</name>
<evidence type="ECO:0000256" key="1">
    <source>
        <dbReference type="ARBA" id="ARBA00003618"/>
    </source>
</evidence>
<evidence type="ECO:0000313" key="12">
    <source>
        <dbReference type="EMBL" id="UUX34255.1"/>
    </source>
</evidence>
<comment type="function">
    <text evidence="1 9">May be involved in recombinational repair of damaged DNA.</text>
</comment>
<dbReference type="PIRSF" id="PIRSF003128">
    <property type="entry name" value="RecN"/>
    <property type="match status" value="1"/>
</dbReference>
<evidence type="ECO:0000259" key="11">
    <source>
        <dbReference type="Pfam" id="PF02463"/>
    </source>
</evidence>
<protein>
    <recommendedName>
        <fullName evidence="3 9">DNA repair protein RecN</fullName>
    </recommendedName>
    <alternativeName>
        <fullName evidence="8 9">Recombination protein N</fullName>
    </alternativeName>
</protein>
<dbReference type="InterPro" id="IPR003395">
    <property type="entry name" value="RecF/RecN/SMC_N"/>
</dbReference>
<feature type="coiled-coil region" evidence="10">
    <location>
        <begin position="257"/>
        <end position="291"/>
    </location>
</feature>
<accession>A0ABY5P6M1</accession>
<keyword evidence="4" id="KW-0547">Nucleotide-binding</keyword>
<keyword evidence="6" id="KW-0067">ATP-binding</keyword>
<evidence type="ECO:0000313" key="13">
    <source>
        <dbReference type="Proteomes" id="UP001315967"/>
    </source>
</evidence>
<keyword evidence="7 9" id="KW-0234">DNA repair</keyword>
<dbReference type="PANTHER" id="PTHR11059">
    <property type="entry name" value="DNA REPAIR PROTEIN RECN"/>
    <property type="match status" value="1"/>
</dbReference>
<organism evidence="12 13">
    <name type="scientific">Fundicoccus culcitae</name>
    <dbReference type="NCBI Taxonomy" id="2969821"/>
    <lineage>
        <taxon>Bacteria</taxon>
        <taxon>Bacillati</taxon>
        <taxon>Bacillota</taxon>
        <taxon>Bacilli</taxon>
        <taxon>Lactobacillales</taxon>
        <taxon>Aerococcaceae</taxon>
        <taxon>Fundicoccus</taxon>
    </lineage>
</organism>
<evidence type="ECO:0000256" key="6">
    <source>
        <dbReference type="ARBA" id="ARBA00022840"/>
    </source>
</evidence>
<evidence type="ECO:0000256" key="8">
    <source>
        <dbReference type="ARBA" id="ARBA00033408"/>
    </source>
</evidence>
<dbReference type="Pfam" id="PF02463">
    <property type="entry name" value="SMC_N"/>
    <property type="match status" value="1"/>
</dbReference>
<evidence type="ECO:0000256" key="9">
    <source>
        <dbReference type="PIRNR" id="PIRNR003128"/>
    </source>
</evidence>
<keyword evidence="13" id="KW-1185">Reference proteome</keyword>
<dbReference type="PANTHER" id="PTHR11059:SF0">
    <property type="entry name" value="DNA REPAIR PROTEIN RECN"/>
    <property type="match status" value="1"/>
</dbReference>
<evidence type="ECO:0000256" key="3">
    <source>
        <dbReference type="ARBA" id="ARBA00021315"/>
    </source>
</evidence>
<evidence type="ECO:0000256" key="7">
    <source>
        <dbReference type="ARBA" id="ARBA00023204"/>
    </source>
</evidence>
<dbReference type="InterPro" id="IPR004604">
    <property type="entry name" value="DNA_recomb/repair_RecN"/>
</dbReference>
<dbReference type="InterPro" id="IPR027417">
    <property type="entry name" value="P-loop_NTPase"/>
</dbReference>
<dbReference type="RefSeq" id="WP_313793758.1">
    <property type="nucleotide sequence ID" value="NZ_CP102453.1"/>
</dbReference>
<dbReference type="CDD" id="cd03241">
    <property type="entry name" value="ABC_RecN"/>
    <property type="match status" value="2"/>
</dbReference>
<evidence type="ECO:0000256" key="5">
    <source>
        <dbReference type="ARBA" id="ARBA00022763"/>
    </source>
</evidence>
<dbReference type="Proteomes" id="UP001315967">
    <property type="component" value="Chromosome"/>
</dbReference>